<dbReference type="PROSITE" id="PS50206">
    <property type="entry name" value="RHODANESE_3"/>
    <property type="match status" value="1"/>
</dbReference>
<evidence type="ECO:0000259" key="4">
    <source>
        <dbReference type="PROSITE" id="PS50206"/>
    </source>
</evidence>
<feature type="domain" description="Rhodanese" evidence="4">
    <location>
        <begin position="166"/>
        <end position="197"/>
    </location>
</feature>
<dbReference type="SUPFAM" id="SSF47413">
    <property type="entry name" value="lambda repressor-like DNA-binding domains"/>
    <property type="match status" value="1"/>
</dbReference>
<dbReference type="InterPro" id="IPR001763">
    <property type="entry name" value="Rhodanese-like_dom"/>
</dbReference>
<dbReference type="EMBL" id="BMLM01000001">
    <property type="protein sequence ID" value="GGN83965.1"/>
    <property type="molecule type" value="Genomic_DNA"/>
</dbReference>
<evidence type="ECO:0000313" key="7">
    <source>
        <dbReference type="Proteomes" id="UP000626982"/>
    </source>
</evidence>
<dbReference type="Gene3D" id="3.40.50.2300">
    <property type="match status" value="2"/>
</dbReference>
<dbReference type="PANTHER" id="PTHR30146:SF138">
    <property type="entry name" value="TRANSCRIPTIONAL REGULATORY PROTEIN"/>
    <property type="match status" value="1"/>
</dbReference>
<organism evidence="6 7">
    <name type="scientific">Agrococcus terreus</name>
    <dbReference type="NCBI Taxonomy" id="574649"/>
    <lineage>
        <taxon>Bacteria</taxon>
        <taxon>Bacillati</taxon>
        <taxon>Actinomycetota</taxon>
        <taxon>Actinomycetes</taxon>
        <taxon>Micrococcales</taxon>
        <taxon>Microbacteriaceae</taxon>
        <taxon>Agrococcus</taxon>
    </lineage>
</organism>
<sequence length="346" mass="35757">MARVTLQTIADEVGVSRMTVSNAFSRPDQLSGELRARVLAAAERLGYAGPDAAARALTRGRTGVVGMLLETSPFDAFVDEVSVGFMRAAAAGLADAGYSLALLHSNRSGDIVPTRDVAMDGAIVYSCAPQSEGVGDLLRRRLPIVRVEGLPIEGVASVALDDEGGARAAAQHLLDLGHRDIAIVAGGIDADGRPLHDPPASDYSVTRGRLAGWYAALQAADVVPRIVATGATSVDDALRARIRELLAAPPTAVLCWSDLAAVEVLEAAREAGLSVPADLSVVGFDDVPLASRVTPPLTTVRQDLDAKGDAAVRALLSMLDGGAPEAVPPLATTLVVRESTAPPRAS</sequence>
<comment type="caution">
    <text evidence="6">The sequence shown here is derived from an EMBL/GenBank/DDBJ whole genome shotgun (WGS) entry which is preliminary data.</text>
</comment>
<evidence type="ECO:0000313" key="6">
    <source>
        <dbReference type="EMBL" id="GGN83965.1"/>
    </source>
</evidence>
<dbReference type="Pfam" id="PF13377">
    <property type="entry name" value="Peripla_BP_3"/>
    <property type="match status" value="1"/>
</dbReference>
<dbReference type="PROSITE" id="PS50932">
    <property type="entry name" value="HTH_LACI_2"/>
    <property type="match status" value="1"/>
</dbReference>
<dbReference type="PANTHER" id="PTHR30146">
    <property type="entry name" value="LACI-RELATED TRANSCRIPTIONAL REPRESSOR"/>
    <property type="match status" value="1"/>
</dbReference>
<dbReference type="InterPro" id="IPR000843">
    <property type="entry name" value="HTH_LacI"/>
</dbReference>
<protein>
    <submittedName>
        <fullName evidence="6">Transcriptional regulator</fullName>
    </submittedName>
</protein>
<evidence type="ECO:0000259" key="5">
    <source>
        <dbReference type="PROSITE" id="PS50932"/>
    </source>
</evidence>
<reference evidence="7" key="1">
    <citation type="journal article" date="2019" name="Int. J. Syst. Evol. Microbiol.">
        <title>The Global Catalogue of Microorganisms (GCM) 10K type strain sequencing project: providing services to taxonomists for standard genome sequencing and annotation.</title>
        <authorList>
            <consortium name="The Broad Institute Genomics Platform"/>
            <consortium name="The Broad Institute Genome Sequencing Center for Infectious Disease"/>
            <person name="Wu L."/>
            <person name="Ma J."/>
        </authorList>
    </citation>
    <scope>NUCLEOTIDE SEQUENCE [LARGE SCALE GENOMIC DNA]</scope>
    <source>
        <strain evidence="7">CGMCC 1.6960</strain>
    </source>
</reference>
<keyword evidence="1" id="KW-0805">Transcription regulation</keyword>
<dbReference type="InterPro" id="IPR010982">
    <property type="entry name" value="Lambda_DNA-bd_dom_sf"/>
</dbReference>
<dbReference type="SMART" id="SM00354">
    <property type="entry name" value="HTH_LACI"/>
    <property type="match status" value="1"/>
</dbReference>
<evidence type="ECO:0000256" key="3">
    <source>
        <dbReference type="ARBA" id="ARBA00023163"/>
    </source>
</evidence>
<evidence type="ECO:0000256" key="1">
    <source>
        <dbReference type="ARBA" id="ARBA00023015"/>
    </source>
</evidence>
<dbReference type="CDD" id="cd01392">
    <property type="entry name" value="HTH_LacI"/>
    <property type="match status" value="1"/>
</dbReference>
<dbReference type="Proteomes" id="UP000626982">
    <property type="component" value="Unassembled WGS sequence"/>
</dbReference>
<dbReference type="SUPFAM" id="SSF53822">
    <property type="entry name" value="Periplasmic binding protein-like I"/>
    <property type="match status" value="1"/>
</dbReference>
<dbReference type="InterPro" id="IPR028082">
    <property type="entry name" value="Peripla_BP_I"/>
</dbReference>
<proteinExistence type="predicted"/>
<dbReference type="CDD" id="cd06279">
    <property type="entry name" value="PBP1_LacI-like"/>
    <property type="match status" value="1"/>
</dbReference>
<keyword evidence="7" id="KW-1185">Reference proteome</keyword>
<dbReference type="Gene3D" id="1.10.260.40">
    <property type="entry name" value="lambda repressor-like DNA-binding domains"/>
    <property type="match status" value="1"/>
</dbReference>
<dbReference type="RefSeq" id="WP_188717590.1">
    <property type="nucleotide sequence ID" value="NZ_BAABBD010000002.1"/>
</dbReference>
<feature type="domain" description="HTH lacI-type" evidence="5">
    <location>
        <begin position="4"/>
        <end position="59"/>
    </location>
</feature>
<dbReference type="Pfam" id="PF00356">
    <property type="entry name" value="LacI"/>
    <property type="match status" value="1"/>
</dbReference>
<accession>A0ABQ2KKK8</accession>
<dbReference type="InterPro" id="IPR046335">
    <property type="entry name" value="LacI/GalR-like_sensor"/>
</dbReference>
<name>A0ABQ2KKK8_9MICO</name>
<keyword evidence="2" id="KW-0238">DNA-binding</keyword>
<gene>
    <name evidence="6" type="ORF">GCM10010968_15350</name>
</gene>
<evidence type="ECO:0000256" key="2">
    <source>
        <dbReference type="ARBA" id="ARBA00023125"/>
    </source>
</evidence>
<keyword evidence="3" id="KW-0804">Transcription</keyword>